<accession>A0A6N9V239</accession>
<dbReference type="InterPro" id="IPR001845">
    <property type="entry name" value="HTH_ArsR_DNA-bd_dom"/>
</dbReference>
<dbReference type="NCBIfam" id="NF033788">
    <property type="entry name" value="HTH_metalloreg"/>
    <property type="match status" value="1"/>
</dbReference>
<dbReference type="RefSeq" id="WP_164355690.1">
    <property type="nucleotide sequence ID" value="NZ_JAAGME010000001.1"/>
</dbReference>
<dbReference type="PANTHER" id="PTHR33154">
    <property type="entry name" value="TRANSCRIPTIONAL REGULATOR, ARSR FAMILY"/>
    <property type="match status" value="1"/>
</dbReference>
<dbReference type="InterPro" id="IPR036388">
    <property type="entry name" value="WH-like_DNA-bd_sf"/>
</dbReference>
<reference evidence="5 8" key="2">
    <citation type="submission" date="2024-01" db="EMBL/GenBank/DDBJ databases">
        <title>Metagenomic exploration of the rhizosphere soil microbial community and their significance in facilitating the development of wild simulated ginseng.</title>
        <authorList>
            <person name="Huang J."/>
        </authorList>
    </citation>
    <scope>NUCLEOTIDE SEQUENCE [LARGE SCALE GENOMIC DNA]</scope>
    <source>
        <strain evidence="5 8">WY141</strain>
    </source>
</reference>
<evidence type="ECO:0000259" key="4">
    <source>
        <dbReference type="PROSITE" id="PS50987"/>
    </source>
</evidence>
<evidence type="ECO:0000313" key="7">
    <source>
        <dbReference type="Proteomes" id="UP000471648"/>
    </source>
</evidence>
<dbReference type="GO" id="GO:0003677">
    <property type="term" value="F:DNA binding"/>
    <property type="evidence" value="ECO:0007669"/>
    <property type="project" value="UniProtKB-KW"/>
</dbReference>
<sequence>MPTSEQTVAATSGRRLAHPSVAEIRLETVLHALADPVRLTIVRELADGHADMACIAFDLPVSKSTTTHHFKVLREAGVIRQHYEGTSRMSRLREDDLEARFPGLLAAVLEGARRSARSPGPAV</sequence>
<dbReference type="CDD" id="cd00090">
    <property type="entry name" value="HTH_ARSR"/>
    <property type="match status" value="1"/>
</dbReference>
<keyword evidence="3" id="KW-0804">Transcription</keyword>
<dbReference type="Proteomes" id="UP000471648">
    <property type="component" value="Unassembled WGS sequence"/>
</dbReference>
<dbReference type="InterPro" id="IPR011991">
    <property type="entry name" value="ArsR-like_HTH"/>
</dbReference>
<gene>
    <name evidence="5" type="ORF">ABR748_10710</name>
    <name evidence="6" type="ORF">G3I39_00070</name>
</gene>
<dbReference type="SMART" id="SM00418">
    <property type="entry name" value="HTH_ARSR"/>
    <property type="match status" value="1"/>
</dbReference>
<dbReference type="PRINTS" id="PR00778">
    <property type="entry name" value="HTHARSR"/>
</dbReference>
<dbReference type="Pfam" id="PF01022">
    <property type="entry name" value="HTH_5"/>
    <property type="match status" value="1"/>
</dbReference>
<dbReference type="EMBL" id="JBEJUE010000006">
    <property type="protein sequence ID" value="MER0424683.1"/>
    <property type="molecule type" value="Genomic_DNA"/>
</dbReference>
<protein>
    <submittedName>
        <fullName evidence="6">Helix-turn-helix transcriptional regulator</fullName>
    </submittedName>
    <submittedName>
        <fullName evidence="5">Metalloregulator ArsR/SmtB family transcription factor</fullName>
    </submittedName>
</protein>
<evidence type="ECO:0000313" key="6">
    <source>
        <dbReference type="EMBL" id="NEB65472.1"/>
    </source>
</evidence>
<dbReference type="InterPro" id="IPR036390">
    <property type="entry name" value="WH_DNA-bd_sf"/>
</dbReference>
<evidence type="ECO:0000256" key="2">
    <source>
        <dbReference type="ARBA" id="ARBA00023125"/>
    </source>
</evidence>
<organism evidence="6 7">
    <name type="scientific">Streptomyces microflavus</name>
    <name type="common">Streptomyces lipmanii</name>
    <dbReference type="NCBI Taxonomy" id="1919"/>
    <lineage>
        <taxon>Bacteria</taxon>
        <taxon>Bacillati</taxon>
        <taxon>Actinomycetota</taxon>
        <taxon>Actinomycetes</taxon>
        <taxon>Kitasatosporales</taxon>
        <taxon>Streptomycetaceae</taxon>
        <taxon>Streptomyces</taxon>
    </lineage>
</organism>
<keyword evidence="2" id="KW-0238">DNA-binding</keyword>
<reference evidence="6 7" key="1">
    <citation type="submission" date="2020-01" db="EMBL/GenBank/DDBJ databases">
        <title>Insect and environment-associated Actinomycetes.</title>
        <authorList>
            <person name="Currrie C."/>
            <person name="Chevrette M."/>
            <person name="Carlson C."/>
            <person name="Stubbendieck R."/>
            <person name="Wendt-Pienkowski E."/>
        </authorList>
    </citation>
    <scope>NUCLEOTIDE SEQUENCE [LARGE SCALE GENOMIC DNA]</scope>
    <source>
        <strain evidence="6 7">SID14438</strain>
    </source>
</reference>
<evidence type="ECO:0000313" key="5">
    <source>
        <dbReference type="EMBL" id="MER0424683.1"/>
    </source>
</evidence>
<comment type="caution">
    <text evidence="6">The sequence shown here is derived from an EMBL/GenBank/DDBJ whole genome shotgun (WGS) entry which is preliminary data.</text>
</comment>
<keyword evidence="8" id="KW-1185">Reference proteome</keyword>
<dbReference type="EMBL" id="JAAGME010000001">
    <property type="protein sequence ID" value="NEB65472.1"/>
    <property type="molecule type" value="Genomic_DNA"/>
</dbReference>
<dbReference type="Proteomes" id="UP001456562">
    <property type="component" value="Unassembled WGS sequence"/>
</dbReference>
<dbReference type="GO" id="GO:0003700">
    <property type="term" value="F:DNA-binding transcription factor activity"/>
    <property type="evidence" value="ECO:0007669"/>
    <property type="project" value="InterPro"/>
</dbReference>
<dbReference type="PANTHER" id="PTHR33154:SF12">
    <property type="entry name" value="TRANSCRIPTIONAL REGULATORY PROTEIN"/>
    <property type="match status" value="1"/>
</dbReference>
<proteinExistence type="predicted"/>
<keyword evidence="1" id="KW-0805">Transcription regulation</keyword>
<evidence type="ECO:0000313" key="8">
    <source>
        <dbReference type="Proteomes" id="UP001456562"/>
    </source>
</evidence>
<dbReference type="Gene3D" id="1.10.10.10">
    <property type="entry name" value="Winged helix-like DNA-binding domain superfamily/Winged helix DNA-binding domain"/>
    <property type="match status" value="1"/>
</dbReference>
<evidence type="ECO:0000256" key="1">
    <source>
        <dbReference type="ARBA" id="ARBA00023015"/>
    </source>
</evidence>
<dbReference type="InterPro" id="IPR051081">
    <property type="entry name" value="HTH_MetalResp_TranReg"/>
</dbReference>
<feature type="domain" description="HTH arsR-type" evidence="4">
    <location>
        <begin position="18"/>
        <end position="116"/>
    </location>
</feature>
<dbReference type="PROSITE" id="PS50987">
    <property type="entry name" value="HTH_ARSR_2"/>
    <property type="match status" value="1"/>
</dbReference>
<evidence type="ECO:0000256" key="3">
    <source>
        <dbReference type="ARBA" id="ARBA00023163"/>
    </source>
</evidence>
<name>A0A6N9V239_STRMI</name>
<dbReference type="SUPFAM" id="SSF46785">
    <property type="entry name" value="Winged helix' DNA-binding domain"/>
    <property type="match status" value="1"/>
</dbReference>
<dbReference type="AlphaFoldDB" id="A0A6N9V239"/>